<dbReference type="CDD" id="cd00586">
    <property type="entry name" value="4HBT"/>
    <property type="match status" value="1"/>
</dbReference>
<dbReference type="InterPro" id="IPR050563">
    <property type="entry name" value="4-hydroxybenzoyl-CoA_TE"/>
</dbReference>
<name>A0A0F9VIW3_9ZZZZ</name>
<evidence type="ECO:0000313" key="1">
    <source>
        <dbReference type="EMBL" id="KKO03990.1"/>
    </source>
</evidence>
<dbReference type="PANTHER" id="PTHR31793:SF24">
    <property type="entry name" value="LONG-CHAIN ACYL-COA THIOESTERASE FADM"/>
    <property type="match status" value="1"/>
</dbReference>
<reference evidence="1" key="1">
    <citation type="journal article" date="2015" name="Nature">
        <title>Complex archaea that bridge the gap between prokaryotes and eukaryotes.</title>
        <authorList>
            <person name="Spang A."/>
            <person name="Saw J.H."/>
            <person name="Jorgensen S.L."/>
            <person name="Zaremba-Niedzwiedzka K."/>
            <person name="Martijn J."/>
            <person name="Lind A.E."/>
            <person name="van Eijk R."/>
            <person name="Schleper C."/>
            <person name="Guy L."/>
            <person name="Ettema T.J."/>
        </authorList>
    </citation>
    <scope>NUCLEOTIDE SEQUENCE</scope>
</reference>
<dbReference type="GO" id="GO:0047617">
    <property type="term" value="F:fatty acyl-CoA hydrolase activity"/>
    <property type="evidence" value="ECO:0007669"/>
    <property type="project" value="TreeGrafter"/>
</dbReference>
<dbReference type="InterPro" id="IPR029069">
    <property type="entry name" value="HotDog_dom_sf"/>
</dbReference>
<proteinExistence type="predicted"/>
<accession>A0A0F9VIW3</accession>
<protein>
    <recommendedName>
        <fullName evidence="2">Thioesterase domain-containing protein</fullName>
    </recommendedName>
</protein>
<dbReference type="AlphaFoldDB" id="A0A0F9VIW3"/>
<organism evidence="1">
    <name type="scientific">marine sediment metagenome</name>
    <dbReference type="NCBI Taxonomy" id="412755"/>
    <lineage>
        <taxon>unclassified sequences</taxon>
        <taxon>metagenomes</taxon>
        <taxon>ecological metagenomes</taxon>
    </lineage>
</organism>
<dbReference type="SUPFAM" id="SSF54637">
    <property type="entry name" value="Thioesterase/thiol ester dehydrase-isomerase"/>
    <property type="match status" value="1"/>
</dbReference>
<dbReference type="PANTHER" id="PTHR31793">
    <property type="entry name" value="4-HYDROXYBENZOYL-COA THIOESTERASE FAMILY MEMBER"/>
    <property type="match status" value="1"/>
</dbReference>
<dbReference type="Pfam" id="PF13279">
    <property type="entry name" value="4HBT_2"/>
    <property type="match status" value="1"/>
</dbReference>
<comment type="caution">
    <text evidence="1">The sequence shown here is derived from an EMBL/GenBank/DDBJ whole genome shotgun (WGS) entry which is preliminary data.</text>
</comment>
<dbReference type="Gene3D" id="3.10.129.10">
    <property type="entry name" value="Hotdog Thioesterase"/>
    <property type="match status" value="1"/>
</dbReference>
<evidence type="ECO:0008006" key="2">
    <source>
        <dbReference type="Google" id="ProtNLM"/>
    </source>
</evidence>
<dbReference type="EMBL" id="LAZR01000024">
    <property type="protein sequence ID" value="KKO03990.1"/>
    <property type="molecule type" value="Genomic_DNA"/>
</dbReference>
<gene>
    <name evidence="1" type="ORF">LCGC14_0088810</name>
</gene>
<sequence length="142" mass="16119">MTENNKPVLYSCELPVRYGDMDSNQHVNNTRYYQYLEEARIMWLDGLGAHRREIGQGLVLLTCNHHFLRPVVHPATVVVELYAGDVGRSSLTLDHRMYVKGQPELVGQGDVKMVWIDVSTQRPIPVPNSVRIAMGKEPFESA</sequence>